<keyword evidence="2" id="KW-0472">Membrane</keyword>
<name>A0A087TUC3_STEMI</name>
<keyword evidence="2" id="KW-0812">Transmembrane</keyword>
<evidence type="ECO:0000313" key="5">
    <source>
        <dbReference type="Proteomes" id="UP000054359"/>
    </source>
</evidence>
<reference evidence="4 5" key="1">
    <citation type="submission" date="2013-11" db="EMBL/GenBank/DDBJ databases">
        <title>Genome sequencing of Stegodyphus mimosarum.</title>
        <authorList>
            <person name="Bechsgaard J."/>
        </authorList>
    </citation>
    <scope>NUCLEOTIDE SEQUENCE [LARGE SCALE GENOMIC DNA]</scope>
</reference>
<dbReference type="CDD" id="cd00055">
    <property type="entry name" value="EGF_Lam"/>
    <property type="match status" value="1"/>
</dbReference>
<organism evidence="4 5">
    <name type="scientific">Stegodyphus mimosarum</name>
    <name type="common">African social velvet spider</name>
    <dbReference type="NCBI Taxonomy" id="407821"/>
    <lineage>
        <taxon>Eukaryota</taxon>
        <taxon>Metazoa</taxon>
        <taxon>Ecdysozoa</taxon>
        <taxon>Arthropoda</taxon>
        <taxon>Chelicerata</taxon>
        <taxon>Arachnida</taxon>
        <taxon>Araneae</taxon>
        <taxon>Araneomorphae</taxon>
        <taxon>Entelegynae</taxon>
        <taxon>Eresoidea</taxon>
        <taxon>Eresidae</taxon>
        <taxon>Stegodyphus</taxon>
    </lineage>
</organism>
<dbReference type="SUPFAM" id="SSF49265">
    <property type="entry name" value="Fibronectin type III"/>
    <property type="match status" value="1"/>
</dbReference>
<accession>A0A087TUC3</accession>
<evidence type="ECO:0000259" key="3">
    <source>
        <dbReference type="PROSITE" id="PS50853"/>
    </source>
</evidence>
<evidence type="ECO:0000313" key="4">
    <source>
        <dbReference type="EMBL" id="KFM68712.1"/>
    </source>
</evidence>
<dbReference type="OrthoDB" id="6408858at2759"/>
<evidence type="ECO:0000256" key="1">
    <source>
        <dbReference type="SAM" id="MobiDB-lite"/>
    </source>
</evidence>
<dbReference type="Pfam" id="PF00053">
    <property type="entry name" value="EGF_laminin"/>
    <property type="match status" value="1"/>
</dbReference>
<dbReference type="PROSITE" id="PS50853">
    <property type="entry name" value="FN3"/>
    <property type="match status" value="1"/>
</dbReference>
<gene>
    <name evidence="4" type="ORF">X975_12564</name>
</gene>
<feature type="region of interest" description="Disordered" evidence="1">
    <location>
        <begin position="309"/>
        <end position="339"/>
    </location>
</feature>
<dbReference type="Proteomes" id="UP000054359">
    <property type="component" value="Unassembled WGS sequence"/>
</dbReference>
<dbReference type="InterPro" id="IPR036116">
    <property type="entry name" value="FN3_sf"/>
</dbReference>
<feature type="transmembrane region" description="Helical" evidence="2">
    <location>
        <begin position="246"/>
        <end position="271"/>
    </location>
</feature>
<dbReference type="STRING" id="407821.A0A087TUC3"/>
<feature type="non-terminal residue" evidence="4">
    <location>
        <position position="339"/>
    </location>
</feature>
<keyword evidence="2" id="KW-1133">Transmembrane helix</keyword>
<dbReference type="SMART" id="SM00180">
    <property type="entry name" value="EGF_Lam"/>
    <property type="match status" value="2"/>
</dbReference>
<dbReference type="InterPro" id="IPR002049">
    <property type="entry name" value="LE_dom"/>
</dbReference>
<feature type="domain" description="Fibronectin type-III" evidence="3">
    <location>
        <begin position="1"/>
        <end position="76"/>
    </location>
</feature>
<protein>
    <submittedName>
        <fullName evidence="4">Laminin subunit alpha</fullName>
    </submittedName>
</protein>
<sequence>MPKGQNLKLFTYSLILTPLTQYGHGLEKEFSLPPTVTSKEVVGLTESTRYAVQLSAVYGDPTQRLSHDKLVRVSAPKFTIYVPPEVQQDIPVGDDGLPAGEPVCNCSETGMVACTRRPGFMECTCHPGYAGTWCEECAPGNFRAGKECVVCPCSNLTSTAECKMEESGQVSCVKCLPGHRGSLCTSCTAGYQWTEDKCMPLNCLSNSLCAEQRNAPGCEDCIFLENKFPTTAHRSNSDRSIADGTLPLIAVVVTLGVLLLVAAMATCYRYWDYRRHQPRIPFWSIELQDEKSDLHSHCQYQHLDAATNRAVNPSREDGSNGPVTNGEIGRLNSDSIRRT</sequence>
<dbReference type="AlphaFoldDB" id="A0A087TUC3"/>
<dbReference type="OMA" id="DKCSPVP"/>
<keyword evidence="5" id="KW-1185">Reference proteome</keyword>
<proteinExistence type="predicted"/>
<evidence type="ECO:0000256" key="2">
    <source>
        <dbReference type="SAM" id="Phobius"/>
    </source>
</evidence>
<dbReference type="InterPro" id="IPR003961">
    <property type="entry name" value="FN3_dom"/>
</dbReference>
<dbReference type="PROSITE" id="PS01248">
    <property type="entry name" value="EGF_LAM_1"/>
    <property type="match status" value="1"/>
</dbReference>
<dbReference type="EMBL" id="KK116778">
    <property type="protein sequence ID" value="KFM68712.1"/>
    <property type="molecule type" value="Genomic_DNA"/>
</dbReference>